<keyword evidence="1 5" id="KW-0479">Metal-binding</keyword>
<comment type="similarity">
    <text evidence="4 7">Belongs to the archaeal rpoM/eukaryotic RPA12/RPB9/RPC11 RNA polymerase family.</text>
</comment>
<keyword evidence="2 6" id="KW-0863">Zinc-finger</keyword>
<dbReference type="InterPro" id="IPR001529">
    <property type="entry name" value="Zn_ribbon_RPB9"/>
</dbReference>
<dbReference type="AlphaFoldDB" id="A0A067H3U5"/>
<evidence type="ECO:0000256" key="4">
    <source>
        <dbReference type="PIRNR" id="PIRNR005586"/>
    </source>
</evidence>
<feature type="binding site" evidence="5">
    <location>
        <position position="7"/>
    </location>
    <ligand>
        <name>Zn(2+)</name>
        <dbReference type="ChEBI" id="CHEBI:29105"/>
        <label>1</label>
    </ligand>
</feature>
<accession>A0A067H3U5</accession>
<dbReference type="GO" id="GO:0003676">
    <property type="term" value="F:nucleic acid binding"/>
    <property type="evidence" value="ECO:0007669"/>
    <property type="project" value="InterPro"/>
</dbReference>
<feature type="binding site" evidence="5">
    <location>
        <position position="29"/>
    </location>
    <ligand>
        <name>Zn(2+)</name>
        <dbReference type="ChEBI" id="CHEBI:29105"/>
        <label>1</label>
    </ligand>
</feature>
<comment type="function">
    <text evidence="4">DNA-dependent RNA polymerase catalyzes the transcription of DNA into RNA using the four ribonucleoside triphosphates as substrates.</text>
</comment>
<dbReference type="EMBL" id="KK784873">
    <property type="protein sequence ID" value="KDO86539.1"/>
    <property type="molecule type" value="Genomic_DNA"/>
</dbReference>
<dbReference type="Pfam" id="PF14803">
    <property type="entry name" value="Zn_ribbon_Nudix"/>
    <property type="match status" value="1"/>
</dbReference>
<dbReference type="InterPro" id="IPR012164">
    <property type="entry name" value="Rpa12/Rpb9/Rpc10/TFS"/>
</dbReference>
<keyword evidence="4 7" id="KW-0804">Transcription</keyword>
<feature type="zinc finger region" description="C4-type" evidence="6">
    <location>
        <begin position="4"/>
        <end position="29"/>
    </location>
</feature>
<feature type="binding site" evidence="5">
    <location>
        <position position="74"/>
    </location>
    <ligand>
        <name>Zn(2+)</name>
        <dbReference type="ChEBI" id="CHEBI:29105"/>
        <label>2</label>
    </ligand>
</feature>
<evidence type="ECO:0000313" key="9">
    <source>
        <dbReference type="EMBL" id="KDO86539.1"/>
    </source>
</evidence>
<keyword evidence="4" id="KW-0539">Nucleus</keyword>
<reference evidence="9 10" key="1">
    <citation type="submission" date="2014-04" db="EMBL/GenBank/DDBJ databases">
        <authorList>
            <consortium name="International Citrus Genome Consortium"/>
            <person name="Gmitter F."/>
            <person name="Chen C."/>
            <person name="Farmerie W."/>
            <person name="Harkins T."/>
            <person name="Desany B."/>
            <person name="Mohiuddin M."/>
            <person name="Kodira C."/>
            <person name="Borodovsky M."/>
            <person name="Lomsadze A."/>
            <person name="Burns P."/>
            <person name="Jenkins J."/>
            <person name="Prochnik S."/>
            <person name="Shu S."/>
            <person name="Chapman J."/>
            <person name="Pitluck S."/>
            <person name="Schmutz J."/>
            <person name="Rokhsar D."/>
        </authorList>
    </citation>
    <scope>NUCLEOTIDE SEQUENCE</scope>
</reference>
<evidence type="ECO:0000256" key="2">
    <source>
        <dbReference type="ARBA" id="ARBA00022771"/>
    </source>
</evidence>
<feature type="binding site" evidence="5">
    <location>
        <position position="104"/>
    </location>
    <ligand>
        <name>Zn(2+)</name>
        <dbReference type="ChEBI" id="CHEBI:29105"/>
        <label>2</label>
    </ligand>
</feature>
<dbReference type="InterPro" id="IPR001222">
    <property type="entry name" value="Znf_TFIIS"/>
</dbReference>
<evidence type="ECO:0000256" key="5">
    <source>
        <dbReference type="PIRSR" id="PIRSR005586-1"/>
    </source>
</evidence>
<keyword evidence="4 7" id="KW-0240">DNA-directed RNA polymerase</keyword>
<name>A0A067H3U5_CITSI</name>
<dbReference type="PANTHER" id="PTHR11239:SF12">
    <property type="entry name" value="DNA-DIRECTED RNA POLYMERASE III SUBUNIT RPC10"/>
    <property type="match status" value="1"/>
</dbReference>
<dbReference type="PIRSF" id="PIRSF005586">
    <property type="entry name" value="RNApol_RpoM"/>
    <property type="match status" value="1"/>
</dbReference>
<dbReference type="SMART" id="SM00440">
    <property type="entry name" value="ZnF_C2C2"/>
    <property type="match status" value="1"/>
</dbReference>
<gene>
    <name evidence="9" type="ORF">CISIN_1g033869mg</name>
</gene>
<organism evidence="9 10">
    <name type="scientific">Citrus sinensis</name>
    <name type="common">Sweet orange</name>
    <name type="synonym">Citrus aurantium var. sinensis</name>
    <dbReference type="NCBI Taxonomy" id="2711"/>
    <lineage>
        <taxon>Eukaryota</taxon>
        <taxon>Viridiplantae</taxon>
        <taxon>Streptophyta</taxon>
        <taxon>Embryophyta</taxon>
        <taxon>Tracheophyta</taxon>
        <taxon>Spermatophyta</taxon>
        <taxon>Magnoliopsida</taxon>
        <taxon>eudicotyledons</taxon>
        <taxon>Gunneridae</taxon>
        <taxon>Pentapetalae</taxon>
        <taxon>rosids</taxon>
        <taxon>malvids</taxon>
        <taxon>Sapindales</taxon>
        <taxon>Rutaceae</taxon>
        <taxon>Aurantioideae</taxon>
        <taxon>Citrus</taxon>
    </lineage>
</organism>
<dbReference type="PROSITE" id="PS51133">
    <property type="entry name" value="ZF_TFIIS_2"/>
    <property type="match status" value="1"/>
</dbReference>
<feature type="binding site" evidence="5">
    <location>
        <position position="99"/>
    </location>
    <ligand>
        <name>Zn(2+)</name>
        <dbReference type="ChEBI" id="CHEBI:29105"/>
        <label>2</label>
    </ligand>
</feature>
<dbReference type="STRING" id="2711.A0A067H3U5"/>
<dbReference type="GO" id="GO:0008270">
    <property type="term" value="F:zinc ion binding"/>
    <property type="evidence" value="ECO:0007669"/>
    <property type="project" value="UniProtKB-KW"/>
</dbReference>
<evidence type="ECO:0000256" key="6">
    <source>
        <dbReference type="PIRSR" id="PIRSR005586-2"/>
    </source>
</evidence>
<dbReference type="PaxDb" id="2711-XP_006491320.1"/>
<evidence type="ECO:0000259" key="8">
    <source>
        <dbReference type="PROSITE" id="PS51133"/>
    </source>
</evidence>
<sequence length="110" mass="12795">MEFCPTCGTMLQYELPHMDRPSRFSCPACPYVCNMESRVKIKRKQPLSKKEIQPIFTQDAMMEGPQTEVTCPACKHGKAVYHELQTRSADEPMSIFYMCANKNCKHRWNE</sequence>
<dbReference type="GO" id="GO:0003899">
    <property type="term" value="F:DNA-directed RNA polymerase activity"/>
    <property type="evidence" value="ECO:0007669"/>
    <property type="project" value="InterPro"/>
</dbReference>
<dbReference type="GO" id="GO:0005666">
    <property type="term" value="C:RNA polymerase III complex"/>
    <property type="evidence" value="ECO:0000318"/>
    <property type="project" value="GO_Central"/>
</dbReference>
<evidence type="ECO:0000256" key="3">
    <source>
        <dbReference type="ARBA" id="ARBA00022833"/>
    </source>
</evidence>
<feature type="domain" description="TFIIS-type" evidence="8">
    <location>
        <begin position="67"/>
        <end position="109"/>
    </location>
</feature>
<dbReference type="eggNOG" id="KOG2906">
    <property type="taxonomic scope" value="Eukaryota"/>
</dbReference>
<comment type="subcellular location">
    <subcellularLocation>
        <location evidence="4">Nucleus</location>
    </subcellularLocation>
</comment>
<dbReference type="SMART" id="SM00661">
    <property type="entry name" value="RPOL9"/>
    <property type="match status" value="1"/>
</dbReference>
<evidence type="ECO:0000256" key="7">
    <source>
        <dbReference type="RuleBase" id="RU003474"/>
    </source>
</evidence>
<keyword evidence="3 5" id="KW-0862">Zinc</keyword>
<protein>
    <recommendedName>
        <fullName evidence="4">DNA-directed RNA polymerase subunit</fullName>
    </recommendedName>
</protein>
<dbReference type="SMR" id="A0A067H3U5"/>
<dbReference type="Pfam" id="PF01096">
    <property type="entry name" value="Zn_ribbon_TFIIS"/>
    <property type="match status" value="1"/>
</dbReference>
<feature type="binding site" evidence="5">
    <location>
        <position position="71"/>
    </location>
    <ligand>
        <name>Zn(2+)</name>
        <dbReference type="ChEBI" id="CHEBI:29105"/>
        <label>2</label>
    </ligand>
</feature>
<dbReference type="PANTHER" id="PTHR11239">
    <property type="entry name" value="DNA-DIRECTED RNA POLYMERASE"/>
    <property type="match status" value="1"/>
</dbReference>
<dbReference type="InterPro" id="IPR029401">
    <property type="entry name" value="Nudix_N"/>
</dbReference>
<feature type="binding site" evidence="5">
    <location>
        <position position="4"/>
    </location>
    <ligand>
        <name>Zn(2+)</name>
        <dbReference type="ChEBI" id="CHEBI:29105"/>
        <label>1</label>
    </ligand>
</feature>
<evidence type="ECO:0000256" key="1">
    <source>
        <dbReference type="ARBA" id="ARBA00022723"/>
    </source>
</evidence>
<proteinExistence type="inferred from homology"/>
<dbReference type="Gene3D" id="2.20.25.10">
    <property type="match status" value="1"/>
</dbReference>
<dbReference type="Proteomes" id="UP000027120">
    <property type="component" value="Unassembled WGS sequence"/>
</dbReference>
<dbReference type="SUPFAM" id="SSF57783">
    <property type="entry name" value="Zinc beta-ribbon"/>
    <property type="match status" value="1"/>
</dbReference>
<keyword evidence="10" id="KW-1185">Reference proteome</keyword>
<dbReference type="PROSITE" id="PS00466">
    <property type="entry name" value="ZF_TFIIS_1"/>
    <property type="match status" value="1"/>
</dbReference>
<dbReference type="Gene3D" id="2.20.70.10">
    <property type="match status" value="1"/>
</dbReference>
<evidence type="ECO:0000313" key="10">
    <source>
        <dbReference type="Proteomes" id="UP000027120"/>
    </source>
</evidence>
<dbReference type="GO" id="GO:0006386">
    <property type="term" value="P:termination of RNA polymerase III transcription"/>
    <property type="evidence" value="ECO:0000318"/>
    <property type="project" value="GO_Central"/>
</dbReference>
<feature type="binding site" evidence="5">
    <location>
        <position position="26"/>
    </location>
    <ligand>
        <name>Zn(2+)</name>
        <dbReference type="ChEBI" id="CHEBI:29105"/>
        <label>1</label>
    </ligand>
</feature>